<dbReference type="AlphaFoldDB" id="F0RXW7"/>
<dbReference type="OrthoDB" id="9787283at2"/>
<comment type="similarity">
    <text evidence="2">Belongs to the bacterial solute-binding protein 1 family.</text>
</comment>
<dbReference type="Proteomes" id="UP000008466">
    <property type="component" value="Chromosome"/>
</dbReference>
<feature type="signal peptide" evidence="3">
    <location>
        <begin position="1"/>
        <end position="21"/>
    </location>
</feature>
<evidence type="ECO:0000313" key="5">
    <source>
        <dbReference type="Proteomes" id="UP000008466"/>
    </source>
</evidence>
<evidence type="ECO:0000256" key="1">
    <source>
        <dbReference type="ARBA" id="ARBA00004418"/>
    </source>
</evidence>
<dbReference type="PANTHER" id="PTHR43649:SF12">
    <property type="entry name" value="DIACETYLCHITOBIOSE BINDING PROTEIN DASA"/>
    <property type="match status" value="1"/>
</dbReference>
<gene>
    <name evidence="4" type="ordered locus">SpiBuddy_0409</name>
</gene>
<evidence type="ECO:0000313" key="4">
    <source>
        <dbReference type="EMBL" id="ADY12244.1"/>
    </source>
</evidence>
<evidence type="ECO:0000256" key="2">
    <source>
        <dbReference type="ARBA" id="ARBA00008520"/>
    </source>
</evidence>
<keyword evidence="3" id="KW-0732">Signal</keyword>
<sequence length="567" mass="63540">MKKTLCIVLLVALLLPASLVAQGSKESASAKSTVEYTPVGTFPIVKTPITVDIMVAQPPCVEDFNTNRFTKYMEEQTGIKVNYIMIPEQAATEKLALVLASGDYPDAFLGFAVNNTLETTYGAQEGLFLPLNKFYSKEWMPHMMKAFEEFPGGIGFMTNIDGNIYSLPRLEGCYHCSNQAKLFVYQPFLDKLGMKMPTTTDEFYQVLKAMKEQDANGNGKADEIPLAGSIIGWSDQVERFLLNSFIYTDLDTNINANADDNVGYMMNNGKVDTAVNKAAFREGLAFINKLYKEGLLYNGSFTQDSSQLTQLVESSEQPVVGFAAGGWRGQFATIGGERFNNFRAIAPLEGPKGAQYSVAFFQNPEIGQLVLSSETKYAEAIMRYFDFMYSPEGTLLQRNGFQGEAWDWAKSGQVGLNGKPAVWEQLKLWNDKDPQNDTWIQTYTAAMTPSLKNGLASKPMTQDNPEYYLPGNNEKTLYDETSNLYKPYEDTSVEVPVLKYTADESEKFSTVKRELANYIRQSAVKFMVGSLDVNDDKVWNEYVANLEKLQLKSVLDLMNTAYNRQYK</sequence>
<dbReference type="eggNOG" id="COG1653">
    <property type="taxonomic scope" value="Bacteria"/>
</dbReference>
<accession>F0RXW7</accession>
<dbReference type="GO" id="GO:0042597">
    <property type="term" value="C:periplasmic space"/>
    <property type="evidence" value="ECO:0007669"/>
    <property type="project" value="UniProtKB-SubCell"/>
</dbReference>
<dbReference type="InterPro" id="IPR050490">
    <property type="entry name" value="Bact_solute-bd_prot1"/>
</dbReference>
<evidence type="ECO:0000256" key="3">
    <source>
        <dbReference type="SAM" id="SignalP"/>
    </source>
</evidence>
<organism evidence="4 5">
    <name type="scientific">Sphaerochaeta globosa (strain ATCC BAA-1886 / DSM 22777 / Buddy)</name>
    <name type="common">Spirochaeta sp. (strain Buddy)</name>
    <dbReference type="NCBI Taxonomy" id="158189"/>
    <lineage>
        <taxon>Bacteria</taxon>
        <taxon>Pseudomonadati</taxon>
        <taxon>Spirochaetota</taxon>
        <taxon>Spirochaetia</taxon>
        <taxon>Spirochaetales</taxon>
        <taxon>Sphaerochaetaceae</taxon>
        <taxon>Sphaerochaeta</taxon>
    </lineage>
</organism>
<comment type="subcellular location">
    <subcellularLocation>
        <location evidence="1">Periplasm</location>
    </subcellularLocation>
</comment>
<feature type="chain" id="PRO_5003259868" evidence="3">
    <location>
        <begin position="22"/>
        <end position="567"/>
    </location>
</feature>
<keyword evidence="5" id="KW-1185">Reference proteome</keyword>
<dbReference type="EMBL" id="CP002541">
    <property type="protein sequence ID" value="ADY12244.1"/>
    <property type="molecule type" value="Genomic_DNA"/>
</dbReference>
<dbReference type="RefSeq" id="WP_013606097.1">
    <property type="nucleotide sequence ID" value="NC_015152.1"/>
</dbReference>
<dbReference type="Pfam" id="PF01547">
    <property type="entry name" value="SBP_bac_1"/>
    <property type="match status" value="1"/>
</dbReference>
<dbReference type="InterPro" id="IPR006059">
    <property type="entry name" value="SBP"/>
</dbReference>
<proteinExistence type="inferred from homology"/>
<dbReference type="CDD" id="cd13581">
    <property type="entry name" value="PBP2_AlgQ_like_2"/>
    <property type="match status" value="1"/>
</dbReference>
<name>F0RXW7_SPHGB</name>
<dbReference type="HOGENOM" id="CLU_021021_2_0_12"/>
<dbReference type="KEGG" id="sbu:SpiBuddy_0409"/>
<reference evidence="5" key="1">
    <citation type="submission" date="2011-02" db="EMBL/GenBank/DDBJ databases">
        <title>Complete sequence of Spirochaeta sp. Buddy.</title>
        <authorList>
            <person name="Lucas S."/>
            <person name="Copeland A."/>
            <person name="Lapidus A."/>
            <person name="Cheng J.-F."/>
            <person name="Goodwin L."/>
            <person name="Pitluck S."/>
            <person name="Zeytun A."/>
            <person name="Detter J.C."/>
            <person name="Han C."/>
            <person name="Tapia R."/>
            <person name="Land M."/>
            <person name="Hauser L."/>
            <person name="Kyrpides N."/>
            <person name="Ivanova N."/>
            <person name="Mikhailova N."/>
            <person name="Pagani I."/>
            <person name="Ritalahti K.M."/>
            <person name="Loeffler F.E."/>
            <person name="Woyke T."/>
        </authorList>
    </citation>
    <scope>NUCLEOTIDE SEQUENCE [LARGE SCALE GENOMIC DNA]</scope>
    <source>
        <strain evidence="5">ATCC BAA-1886 / DSM 22777 / Buddy</strain>
    </source>
</reference>
<protein>
    <submittedName>
        <fullName evidence="4">Extracellular solute-binding protein family 1</fullName>
    </submittedName>
</protein>
<dbReference type="Gene3D" id="3.40.190.10">
    <property type="entry name" value="Periplasmic binding protein-like II"/>
    <property type="match status" value="2"/>
</dbReference>
<dbReference type="SUPFAM" id="SSF53850">
    <property type="entry name" value="Periplasmic binding protein-like II"/>
    <property type="match status" value="1"/>
</dbReference>
<dbReference type="PANTHER" id="PTHR43649">
    <property type="entry name" value="ARABINOSE-BINDING PROTEIN-RELATED"/>
    <property type="match status" value="1"/>
</dbReference>
<dbReference type="STRING" id="158189.SpiBuddy_0409"/>